<dbReference type="Pfam" id="PF13520">
    <property type="entry name" value="AA_permease_2"/>
    <property type="match status" value="1"/>
</dbReference>
<dbReference type="OrthoDB" id="3900342at2759"/>
<dbReference type="Gene3D" id="1.20.1740.10">
    <property type="entry name" value="Amino acid/polyamine transporter I"/>
    <property type="match status" value="1"/>
</dbReference>
<feature type="transmembrane region" description="Helical" evidence="6">
    <location>
        <begin position="437"/>
        <end position="459"/>
    </location>
</feature>
<dbReference type="VEuPathDB" id="FungiDB:A1Q1_03015"/>
<evidence type="ECO:0000256" key="2">
    <source>
        <dbReference type="ARBA" id="ARBA00022448"/>
    </source>
</evidence>
<feature type="chain" id="PRO_5012926450" evidence="7">
    <location>
        <begin position="16"/>
        <end position="569"/>
    </location>
</feature>
<dbReference type="HOGENOM" id="CLU_479130_0_0_1"/>
<keyword evidence="5 6" id="KW-0472">Membrane</keyword>
<name>J6EYS0_TRIAS</name>
<organism evidence="8 9">
    <name type="scientific">Trichosporon asahii var. asahii (strain ATCC 90039 / CBS 2479 / JCM 2466 / KCTC 7840 / NBRC 103889/ NCYC 2677 / UAMH 7654)</name>
    <name type="common">Yeast</name>
    <dbReference type="NCBI Taxonomy" id="1186058"/>
    <lineage>
        <taxon>Eukaryota</taxon>
        <taxon>Fungi</taxon>
        <taxon>Dikarya</taxon>
        <taxon>Basidiomycota</taxon>
        <taxon>Agaricomycotina</taxon>
        <taxon>Tremellomycetes</taxon>
        <taxon>Trichosporonales</taxon>
        <taxon>Trichosporonaceae</taxon>
        <taxon>Trichosporon</taxon>
    </lineage>
</organism>
<dbReference type="PANTHER" id="PTHR45649:SF14">
    <property type="entry name" value="GABA PERMEASE"/>
    <property type="match status" value="1"/>
</dbReference>
<gene>
    <name evidence="8" type="ORF">A1Q1_03015</name>
</gene>
<dbReference type="KEGG" id="tasa:A1Q1_03015"/>
<feature type="transmembrane region" description="Helical" evidence="6">
    <location>
        <begin position="499"/>
        <end position="523"/>
    </location>
</feature>
<keyword evidence="2" id="KW-0813">Transport</keyword>
<comment type="subcellular location">
    <subcellularLocation>
        <location evidence="1">Membrane</location>
        <topology evidence="1">Multi-pass membrane protein</topology>
    </subcellularLocation>
</comment>
<feature type="transmembrane region" description="Helical" evidence="6">
    <location>
        <begin position="385"/>
        <end position="403"/>
    </location>
</feature>
<comment type="caution">
    <text evidence="8">The sequence shown here is derived from an EMBL/GenBank/DDBJ whole genome shotgun (WGS) entry which is preliminary data.</text>
</comment>
<reference evidence="8 9" key="1">
    <citation type="journal article" date="2012" name="Eukaryot. Cell">
        <title>Draft genome sequence of CBS 2479, the standard type strain of Trichosporon asahii.</title>
        <authorList>
            <person name="Yang R.Y."/>
            <person name="Li H.T."/>
            <person name="Zhu H."/>
            <person name="Zhou G.P."/>
            <person name="Wang M."/>
            <person name="Wang L."/>
        </authorList>
    </citation>
    <scope>NUCLEOTIDE SEQUENCE [LARGE SCALE GENOMIC DNA]</scope>
    <source>
        <strain evidence="9">ATCC 90039 / CBS 2479 / JCM 2466 / KCTC 7840 / NCYC 2677 / UAMH 7654</strain>
    </source>
</reference>
<evidence type="ECO:0000256" key="7">
    <source>
        <dbReference type="SAM" id="SignalP"/>
    </source>
</evidence>
<feature type="transmembrane region" description="Helical" evidence="6">
    <location>
        <begin position="222"/>
        <end position="242"/>
    </location>
</feature>
<keyword evidence="3 6" id="KW-0812">Transmembrane</keyword>
<evidence type="ECO:0000256" key="6">
    <source>
        <dbReference type="SAM" id="Phobius"/>
    </source>
</evidence>
<evidence type="ECO:0000313" key="9">
    <source>
        <dbReference type="Proteomes" id="UP000002748"/>
    </source>
</evidence>
<dbReference type="EMBL" id="ALBS01000217">
    <property type="protein sequence ID" value="EJT47977.1"/>
    <property type="molecule type" value="Genomic_DNA"/>
</dbReference>
<dbReference type="GeneID" id="25986528"/>
<protein>
    <submittedName>
        <fullName evidence="8">Uncharacterized protein</fullName>
    </submittedName>
</protein>
<feature type="transmembrane region" description="Helical" evidence="6">
    <location>
        <begin position="292"/>
        <end position="314"/>
    </location>
</feature>
<keyword evidence="4 6" id="KW-1133">Transmembrane helix</keyword>
<feature type="transmembrane region" description="Helical" evidence="6">
    <location>
        <begin position="465"/>
        <end position="487"/>
    </location>
</feature>
<feature type="transmembrane region" description="Helical" evidence="6">
    <location>
        <begin position="181"/>
        <end position="202"/>
    </location>
</feature>
<sequence>MLLLLLDVLRAKSSGYSGVHGSYNVAARHGAHPVLPLTFIHLITTSSPYFTTAVVPPRRPGRSPHLTADPLETPIMSKEGITHYEGYSPYTFEDPHSPVEKHRPLAENGLDGAVTNENELNQGFSFALMLGGAWANLFNTLSTTIVFGGLAEFTSSWPTSSGPQEWAFQLFPRKMKRAGSYFVAWSLSCLYLFATMASTVIVSKQIAGLAAYRDPTYVPEAVHVWAINVGILFVCALINLFGIRAMHSIQTFSLCWFICGFFVWLIVPLVKAKNTVGYTPAKEVFTNNDLNLSGWSNFIAFMIGTAGVSAGYGIPDAVTHIAEETKRPEVDLPKIMIMSPLISLVTATGMCLAFLFCNVPQITMALSPTGVPFIDFLDATVGNRAGVTVMVVILIYAQFVACLECQLASSRTLFTFAREGGAFFPSILGRVNLTLQVPVWTVLFNFVFCAALTLLLLGSETALNVFLNCSGTLALCTYGPLFIASIASRRRFFKGPFSLGRWGFFINITALVYLVFVVIFWFFPYMKAWKGDNSMFNYNIAIVPGVMLLGLLAWFASGRRTYLTHRTLI</sequence>
<keyword evidence="7" id="KW-0732">Signal</keyword>
<evidence type="ECO:0000256" key="3">
    <source>
        <dbReference type="ARBA" id="ARBA00022692"/>
    </source>
</evidence>
<feature type="transmembrane region" description="Helical" evidence="6">
    <location>
        <begin position="335"/>
        <end position="356"/>
    </location>
</feature>
<feature type="signal peptide" evidence="7">
    <location>
        <begin position="1"/>
        <end position="15"/>
    </location>
</feature>
<accession>J6EYS0</accession>
<proteinExistence type="predicted"/>
<evidence type="ECO:0000313" key="8">
    <source>
        <dbReference type="EMBL" id="EJT47977.1"/>
    </source>
</evidence>
<feature type="transmembrane region" description="Helical" evidence="6">
    <location>
        <begin position="254"/>
        <end position="272"/>
    </location>
</feature>
<dbReference type="GO" id="GO:0022857">
    <property type="term" value="F:transmembrane transporter activity"/>
    <property type="evidence" value="ECO:0007669"/>
    <property type="project" value="InterPro"/>
</dbReference>
<dbReference type="PANTHER" id="PTHR45649">
    <property type="entry name" value="AMINO-ACID PERMEASE BAT1"/>
    <property type="match status" value="1"/>
</dbReference>
<dbReference type="RefSeq" id="XP_014179719.1">
    <property type="nucleotide sequence ID" value="XM_014324244.1"/>
</dbReference>
<dbReference type="Proteomes" id="UP000002748">
    <property type="component" value="Unassembled WGS sequence"/>
</dbReference>
<evidence type="ECO:0000256" key="4">
    <source>
        <dbReference type="ARBA" id="ARBA00022989"/>
    </source>
</evidence>
<evidence type="ECO:0000256" key="1">
    <source>
        <dbReference type="ARBA" id="ARBA00004141"/>
    </source>
</evidence>
<evidence type="ECO:0000256" key="5">
    <source>
        <dbReference type="ARBA" id="ARBA00023136"/>
    </source>
</evidence>
<dbReference type="GO" id="GO:0016020">
    <property type="term" value="C:membrane"/>
    <property type="evidence" value="ECO:0007669"/>
    <property type="project" value="UniProtKB-SubCell"/>
</dbReference>
<feature type="transmembrane region" description="Helical" evidence="6">
    <location>
        <begin position="535"/>
        <end position="556"/>
    </location>
</feature>
<dbReference type="AlphaFoldDB" id="J6EYS0"/>
<dbReference type="InterPro" id="IPR002293">
    <property type="entry name" value="AA/rel_permease1"/>
</dbReference>